<dbReference type="Proteomes" id="UP001172911">
    <property type="component" value="Unassembled WGS sequence"/>
</dbReference>
<comment type="caution">
    <text evidence="2">The sequence shown here is derived from an EMBL/GenBank/DDBJ whole genome shotgun (WGS) entry which is preliminary data.</text>
</comment>
<dbReference type="EMBL" id="JARPTC010000021">
    <property type="protein sequence ID" value="MDO7788320.1"/>
    <property type="molecule type" value="Genomic_DNA"/>
</dbReference>
<feature type="signal peptide" evidence="1">
    <location>
        <begin position="1"/>
        <end position="24"/>
    </location>
</feature>
<protein>
    <recommendedName>
        <fullName evidence="4">Lipoprotein</fullName>
    </recommendedName>
</protein>
<gene>
    <name evidence="2" type="ORF">P6N53_13925</name>
</gene>
<dbReference type="RefSeq" id="WP_304544156.1">
    <property type="nucleotide sequence ID" value="NZ_JARPTC010000021.1"/>
</dbReference>
<evidence type="ECO:0008006" key="4">
    <source>
        <dbReference type="Google" id="ProtNLM"/>
    </source>
</evidence>
<feature type="chain" id="PRO_5043319853" description="Lipoprotein" evidence="1">
    <location>
        <begin position="25"/>
        <end position="135"/>
    </location>
</feature>
<reference evidence="2" key="1">
    <citation type="journal article" date="2023" name="J. Hazard. Mater.">
        <title>Anaerobic biodegradation of pyrene and benzo[a]pyrene by a new sulfate-reducing Desulforamulus aquiferis strain DSA.</title>
        <authorList>
            <person name="Zhang Z."/>
            <person name="Sun J."/>
            <person name="Gong X."/>
            <person name="Wang C."/>
            <person name="Wang H."/>
        </authorList>
    </citation>
    <scope>NUCLEOTIDE SEQUENCE</scope>
    <source>
        <strain evidence="2">DSA</strain>
    </source>
</reference>
<organism evidence="2 3">
    <name type="scientific">Desulforamulus aquiferis</name>
    <dbReference type="NCBI Taxonomy" id="1397668"/>
    <lineage>
        <taxon>Bacteria</taxon>
        <taxon>Bacillati</taxon>
        <taxon>Bacillota</taxon>
        <taxon>Clostridia</taxon>
        <taxon>Eubacteriales</taxon>
        <taxon>Peptococcaceae</taxon>
        <taxon>Desulforamulus</taxon>
    </lineage>
</organism>
<evidence type="ECO:0000313" key="3">
    <source>
        <dbReference type="Proteomes" id="UP001172911"/>
    </source>
</evidence>
<keyword evidence="1" id="KW-0732">Signal</keyword>
<keyword evidence="3" id="KW-1185">Reference proteome</keyword>
<dbReference type="PROSITE" id="PS51257">
    <property type="entry name" value="PROKAR_LIPOPROTEIN"/>
    <property type="match status" value="1"/>
</dbReference>
<dbReference type="AlphaFoldDB" id="A0AAW7ZGG2"/>
<name>A0AAW7ZGG2_9FIRM</name>
<proteinExistence type="predicted"/>
<evidence type="ECO:0000313" key="2">
    <source>
        <dbReference type="EMBL" id="MDO7788320.1"/>
    </source>
</evidence>
<accession>A0AAW7ZGG2</accession>
<evidence type="ECO:0000256" key="1">
    <source>
        <dbReference type="SAM" id="SignalP"/>
    </source>
</evidence>
<reference evidence="2" key="2">
    <citation type="submission" date="2023-03" db="EMBL/GenBank/DDBJ databases">
        <authorList>
            <person name="Zhang Z."/>
        </authorList>
    </citation>
    <scope>NUCLEOTIDE SEQUENCE</scope>
    <source>
        <strain evidence="2">DSA</strain>
    </source>
</reference>
<sequence length="135" mass="15079">MYFWKAIKLSLILGLYLLIQGCSQETSIVEPVKQEQVKGKVTIKSEVGHQDENWLRVTGSVKNTSEYSVTAIESKVVLMGEGQVFDSRILTLSQGKVLRPGETLTFDSTFDYGSREVPLIDAEAEIVNLQVIQNK</sequence>